<proteinExistence type="predicted"/>
<dbReference type="AlphaFoldDB" id="A0A9X9L9A2"/>
<protein>
    <submittedName>
        <fullName evidence="1">Bgt-20261</fullName>
    </submittedName>
</protein>
<dbReference type="Proteomes" id="UP000324639">
    <property type="component" value="Chromosome Bgt_-02"/>
</dbReference>
<reference evidence="1 2" key="1">
    <citation type="submission" date="2018-08" db="EMBL/GenBank/DDBJ databases">
        <authorList>
            <person name="Muller C M."/>
        </authorList>
    </citation>
    <scope>NUCLEOTIDE SEQUENCE [LARGE SCALE GENOMIC DNA]</scope>
</reference>
<dbReference type="EMBL" id="LR026985">
    <property type="protein sequence ID" value="VCU39680.1"/>
    <property type="molecule type" value="Genomic_DNA"/>
</dbReference>
<accession>A0A9X9L9A2</accession>
<name>A0A9X9L9A2_BLUGR</name>
<gene>
    <name evidence="1" type="ORF">BGT96224V316_LOCUS935</name>
</gene>
<keyword evidence="2" id="KW-1185">Reference proteome</keyword>
<evidence type="ECO:0000313" key="2">
    <source>
        <dbReference type="Proteomes" id="UP000324639"/>
    </source>
</evidence>
<sequence length="66" mass="7604">MLAYTNSRPSSISNHRREIKNLWLSRHAFVIHVNLHIEKCGRVSPNSNRRSLVSSGICVILSYVVW</sequence>
<organism evidence="1 2">
    <name type="scientific">Blumeria graminis f. sp. tritici</name>
    <dbReference type="NCBI Taxonomy" id="62690"/>
    <lineage>
        <taxon>Eukaryota</taxon>
        <taxon>Fungi</taxon>
        <taxon>Dikarya</taxon>
        <taxon>Ascomycota</taxon>
        <taxon>Pezizomycotina</taxon>
        <taxon>Leotiomycetes</taxon>
        <taxon>Erysiphales</taxon>
        <taxon>Erysiphaceae</taxon>
        <taxon>Blumeria</taxon>
    </lineage>
</organism>
<evidence type="ECO:0000313" key="1">
    <source>
        <dbReference type="EMBL" id="VCU39680.1"/>
    </source>
</evidence>